<dbReference type="AlphaFoldDB" id="A0A5C4JWU1"/>
<evidence type="ECO:0000313" key="3">
    <source>
        <dbReference type="Proteomes" id="UP000307874"/>
    </source>
</evidence>
<dbReference type="InterPro" id="IPR027417">
    <property type="entry name" value="P-loop_NTPase"/>
</dbReference>
<name>A0A5C4JWU1_9HYPH</name>
<sequence length="177" mass="19302">MDRFFVISGCSGGGKSSLIEALAAKGFAVVPEPGRRIVAEEVAGEGMALPWVDMAAFARRAVAMAAADHQAICETAGPVFFDRGLIDAVAGLCHATGAAEVPDIARKLRYNATVFMTPPWPEIYVTDAERRHGLDDGIAEYERLMDFYPKLGYRPVVLPKADIETRIRFILQRVGVY</sequence>
<reference evidence="2 3" key="1">
    <citation type="submission" date="2019-06" db="EMBL/GenBank/DDBJ databases">
        <title>Martelella lutilitoris sp. nov., isolated from a tidal mudflat.</title>
        <authorList>
            <person name="Kim Y.-J."/>
        </authorList>
    </citation>
    <scope>NUCLEOTIDE SEQUENCE [LARGE SCALE GENOMIC DNA]</scope>
    <source>
        <strain evidence="2 3">GH2-6</strain>
    </source>
</reference>
<dbReference type="OrthoDB" id="5638848at2"/>
<accession>A0A5C4JWU1</accession>
<dbReference type="SUPFAM" id="SSF52540">
    <property type="entry name" value="P-loop containing nucleoside triphosphate hydrolases"/>
    <property type="match status" value="1"/>
</dbReference>
<evidence type="ECO:0000259" key="1">
    <source>
        <dbReference type="Pfam" id="PF13521"/>
    </source>
</evidence>
<dbReference type="Gene3D" id="3.40.50.300">
    <property type="entry name" value="P-loop containing nucleotide triphosphate hydrolases"/>
    <property type="match status" value="1"/>
</dbReference>
<dbReference type="Proteomes" id="UP000307874">
    <property type="component" value="Unassembled WGS sequence"/>
</dbReference>
<gene>
    <name evidence="2" type="ORF">FF124_01715</name>
</gene>
<dbReference type="Pfam" id="PF13521">
    <property type="entry name" value="AAA_28"/>
    <property type="match status" value="1"/>
</dbReference>
<organism evidence="2 3">
    <name type="scientific">Martelella lutilitoris</name>
    <dbReference type="NCBI Taxonomy" id="2583532"/>
    <lineage>
        <taxon>Bacteria</taxon>
        <taxon>Pseudomonadati</taxon>
        <taxon>Pseudomonadota</taxon>
        <taxon>Alphaproteobacteria</taxon>
        <taxon>Hyphomicrobiales</taxon>
        <taxon>Aurantimonadaceae</taxon>
        <taxon>Martelella</taxon>
    </lineage>
</organism>
<comment type="caution">
    <text evidence="2">The sequence shown here is derived from an EMBL/GenBank/DDBJ whole genome shotgun (WGS) entry which is preliminary data.</text>
</comment>
<dbReference type="InterPro" id="IPR038727">
    <property type="entry name" value="NadR/Ttd14_AAA_dom"/>
</dbReference>
<dbReference type="EMBL" id="VCLB01000001">
    <property type="protein sequence ID" value="TNB49700.1"/>
    <property type="molecule type" value="Genomic_DNA"/>
</dbReference>
<protein>
    <submittedName>
        <fullName evidence="2">ATPase</fullName>
    </submittedName>
</protein>
<proteinExistence type="predicted"/>
<keyword evidence="3" id="KW-1185">Reference proteome</keyword>
<dbReference type="RefSeq" id="WP_138746742.1">
    <property type="nucleotide sequence ID" value="NZ_VCLB01000001.1"/>
</dbReference>
<evidence type="ECO:0000313" key="2">
    <source>
        <dbReference type="EMBL" id="TNB49700.1"/>
    </source>
</evidence>
<feature type="domain" description="NadR/Ttd14 AAA" evidence="1">
    <location>
        <begin position="5"/>
        <end position="166"/>
    </location>
</feature>